<dbReference type="Proteomes" id="UP000183002">
    <property type="component" value="Unassembled WGS sequence"/>
</dbReference>
<keyword evidence="5" id="KW-1185">Reference proteome</keyword>
<dbReference type="SUPFAM" id="SSF63411">
    <property type="entry name" value="LuxS/MPP-like metallohydrolase"/>
    <property type="match status" value="2"/>
</dbReference>
<evidence type="ECO:0000256" key="1">
    <source>
        <dbReference type="SAM" id="SignalP"/>
    </source>
</evidence>
<reference evidence="4 5" key="1">
    <citation type="submission" date="2016-10" db="EMBL/GenBank/DDBJ databases">
        <authorList>
            <person name="de Groot N.N."/>
        </authorList>
    </citation>
    <scope>NUCLEOTIDE SEQUENCE [LARGE SCALE GENOMIC DNA]</scope>
    <source>
        <strain evidence="4 5">CGMCC 1.10836</strain>
    </source>
</reference>
<dbReference type="EMBL" id="FOCO01000011">
    <property type="protein sequence ID" value="SEN31626.1"/>
    <property type="molecule type" value="Genomic_DNA"/>
</dbReference>
<feature type="domain" description="Peptidase M16 N-terminal" evidence="2">
    <location>
        <begin position="41"/>
        <end position="178"/>
    </location>
</feature>
<protein>
    <submittedName>
        <fullName evidence="4">Zinc protease</fullName>
    </submittedName>
</protein>
<dbReference type="InterPro" id="IPR011249">
    <property type="entry name" value="Metalloenz_LuxS/M16"/>
</dbReference>
<organism evidence="4 5">
    <name type="scientific">Pseudorhodobacter antarcticus</name>
    <dbReference type="NCBI Taxonomy" id="1077947"/>
    <lineage>
        <taxon>Bacteria</taxon>
        <taxon>Pseudomonadati</taxon>
        <taxon>Pseudomonadota</taxon>
        <taxon>Alphaproteobacteria</taxon>
        <taxon>Rhodobacterales</taxon>
        <taxon>Paracoccaceae</taxon>
        <taxon>Pseudorhodobacter</taxon>
    </lineage>
</organism>
<sequence length="438" mass="46875">MMMRFVFAAILALSMPMGAHAALPIQSVTSPGGITAWLVEDHAIPFTALEIHLRGGTSLDPADQRGVINLMTALIEEGAGDLDAQGFANARDDLAASFRFQAGTDSINISARFLTENQAQAVDLLHLALTQPQFDAEAVERVRGQVLANIRSSTKDPETIASDRFDRLAFGTHPYGSSGDGTEQSVAGLSRDDILAAFKSAINRGDIYVAATGDITAADLGILLDRLLGDLPTTGAPLPKRADLALKPGVTVVEFPGPQSVIYFGHDGIKRDDPDFFPAFILNEILGGGRFSARLMTEVRDKRGLTYGIGTFLSPMDHAELMLGQFSSANTTAAEAIEIVRSEWQRAATNGVTAEELAKTKTYLTGSYPLRFNGNARIARILVGMQADGLTIDYADTRNAQIEAVTLDDMARVAKRLLRPDALQFVIVGAPEGLTSTP</sequence>
<dbReference type="InterPro" id="IPR011765">
    <property type="entry name" value="Pept_M16_N"/>
</dbReference>
<dbReference type="Pfam" id="PF05193">
    <property type="entry name" value="Peptidase_M16_C"/>
    <property type="match status" value="1"/>
</dbReference>
<dbReference type="GO" id="GO:0046872">
    <property type="term" value="F:metal ion binding"/>
    <property type="evidence" value="ECO:0007669"/>
    <property type="project" value="InterPro"/>
</dbReference>
<dbReference type="InterPro" id="IPR007863">
    <property type="entry name" value="Peptidase_M16_C"/>
</dbReference>
<dbReference type="InterPro" id="IPR050361">
    <property type="entry name" value="MPP/UQCRC_Complex"/>
</dbReference>
<keyword evidence="4" id="KW-0645">Protease</keyword>
<accession>A0A1H8FJ02</accession>
<name>A0A1H8FJ02_9RHOB</name>
<evidence type="ECO:0000259" key="3">
    <source>
        <dbReference type="Pfam" id="PF05193"/>
    </source>
</evidence>
<dbReference type="AlphaFoldDB" id="A0A1H8FJ02"/>
<dbReference type="GO" id="GO:0006508">
    <property type="term" value="P:proteolysis"/>
    <property type="evidence" value="ECO:0007669"/>
    <property type="project" value="UniProtKB-KW"/>
</dbReference>
<feature type="domain" description="Peptidase M16 C-terminal" evidence="3">
    <location>
        <begin position="189"/>
        <end position="362"/>
    </location>
</feature>
<evidence type="ECO:0000259" key="2">
    <source>
        <dbReference type="Pfam" id="PF00675"/>
    </source>
</evidence>
<dbReference type="PANTHER" id="PTHR11851:SF224">
    <property type="entry name" value="PROCESSING PROTEASE"/>
    <property type="match status" value="1"/>
</dbReference>
<dbReference type="Pfam" id="PF00675">
    <property type="entry name" value="Peptidase_M16"/>
    <property type="match status" value="1"/>
</dbReference>
<feature type="signal peptide" evidence="1">
    <location>
        <begin position="1"/>
        <end position="21"/>
    </location>
</feature>
<keyword evidence="1" id="KW-0732">Signal</keyword>
<evidence type="ECO:0000313" key="4">
    <source>
        <dbReference type="EMBL" id="SEN31626.1"/>
    </source>
</evidence>
<gene>
    <name evidence="4" type="ORF">SAMN05216227_101124</name>
</gene>
<keyword evidence="4" id="KW-0378">Hydrolase</keyword>
<dbReference type="PANTHER" id="PTHR11851">
    <property type="entry name" value="METALLOPROTEASE"/>
    <property type="match status" value="1"/>
</dbReference>
<proteinExistence type="predicted"/>
<dbReference type="Gene3D" id="3.30.830.10">
    <property type="entry name" value="Metalloenzyme, LuxS/M16 peptidase-like"/>
    <property type="match status" value="2"/>
</dbReference>
<evidence type="ECO:0000313" key="5">
    <source>
        <dbReference type="Proteomes" id="UP000183002"/>
    </source>
</evidence>
<dbReference type="GO" id="GO:0008233">
    <property type="term" value="F:peptidase activity"/>
    <property type="evidence" value="ECO:0007669"/>
    <property type="project" value="UniProtKB-KW"/>
</dbReference>
<dbReference type="OrthoDB" id="9811314at2"/>
<dbReference type="STRING" id="1077947.SAMN05216227_101124"/>
<feature type="chain" id="PRO_5010216646" evidence="1">
    <location>
        <begin position="22"/>
        <end position="438"/>
    </location>
</feature>